<dbReference type="PANTHER" id="PTHR43649">
    <property type="entry name" value="ARABINOSE-BINDING PROTEIN-RELATED"/>
    <property type="match status" value="1"/>
</dbReference>
<dbReference type="PANTHER" id="PTHR43649:SF11">
    <property type="entry name" value="ABC TRANSPORTER SUBSTRATE-BINDING PROTEIN YESO-RELATED"/>
    <property type="match status" value="1"/>
</dbReference>
<sequence>MRPTGRAAGFVAIVATAALALSACSGGGGAAAPAAELSDEPVTLRFTWWGNDVRTANTQAVIDAFEAENPNITIEPQFADWNGYWDKLATETAANDSPDIIQMDEKYLSTYSGRGALLDLTTTGDNLDLSGFSKASLDLGTSEDALYGIPVGLTTYAVMVNPTILETAGIEIPDDKAWTWDELEEAGAAVTAAGGGNVFGVQSWGFEEGGLNNWARQHDDALYNDAGEVVIKAETLTSWWEYMLSLTEAGVSPSASATTERQAAGLAESFLATNTAGFATGWASQLTALQEASGAPLELLRIPITDDASTGSAYYKPSMYWSVSARTEHPAEAAVFLDYLVNSEEAADLLGTDRGVPANDDIRAYLTPNLPESGKQVVEFLDGLTEDVGDAPALTPAGGSAIEAIVKQYTEQVLFKQATPEQAAEGFIKDLKAAIAAG</sequence>
<feature type="chain" id="PRO_5039547624" evidence="1">
    <location>
        <begin position="31"/>
        <end position="438"/>
    </location>
</feature>
<keyword evidence="1" id="KW-0732">Signal</keyword>
<dbReference type="Proteomes" id="UP000298468">
    <property type="component" value="Unassembled WGS sequence"/>
</dbReference>
<feature type="signal peptide" evidence="1">
    <location>
        <begin position="1"/>
        <end position="30"/>
    </location>
</feature>
<evidence type="ECO:0000313" key="3">
    <source>
        <dbReference type="Proteomes" id="UP000298468"/>
    </source>
</evidence>
<evidence type="ECO:0000313" key="2">
    <source>
        <dbReference type="EMBL" id="TFD90701.1"/>
    </source>
</evidence>
<dbReference type="OrthoDB" id="7918484at2"/>
<organism evidence="2 3">
    <name type="scientific">Cryobacterium lactosi</name>
    <dbReference type="NCBI Taxonomy" id="1259202"/>
    <lineage>
        <taxon>Bacteria</taxon>
        <taxon>Bacillati</taxon>
        <taxon>Actinomycetota</taxon>
        <taxon>Actinomycetes</taxon>
        <taxon>Micrococcales</taxon>
        <taxon>Microbacteriaceae</taxon>
        <taxon>Cryobacterium</taxon>
    </lineage>
</organism>
<dbReference type="EMBL" id="SOHM01000022">
    <property type="protein sequence ID" value="TFD90701.1"/>
    <property type="molecule type" value="Genomic_DNA"/>
</dbReference>
<comment type="caution">
    <text evidence="2">The sequence shown here is derived from an EMBL/GenBank/DDBJ whole genome shotgun (WGS) entry which is preliminary data.</text>
</comment>
<protein>
    <submittedName>
        <fullName evidence="2">Extracellular solute-binding protein</fullName>
    </submittedName>
</protein>
<dbReference type="SUPFAM" id="SSF53850">
    <property type="entry name" value="Periplasmic binding protein-like II"/>
    <property type="match status" value="1"/>
</dbReference>
<proteinExistence type="predicted"/>
<keyword evidence="3" id="KW-1185">Reference proteome</keyword>
<dbReference type="InterPro" id="IPR050490">
    <property type="entry name" value="Bact_solute-bd_prot1"/>
</dbReference>
<dbReference type="InterPro" id="IPR006059">
    <property type="entry name" value="SBP"/>
</dbReference>
<dbReference type="Pfam" id="PF13416">
    <property type="entry name" value="SBP_bac_8"/>
    <property type="match status" value="1"/>
</dbReference>
<evidence type="ECO:0000256" key="1">
    <source>
        <dbReference type="SAM" id="SignalP"/>
    </source>
</evidence>
<dbReference type="Gene3D" id="3.40.190.10">
    <property type="entry name" value="Periplasmic binding protein-like II"/>
    <property type="match status" value="2"/>
</dbReference>
<accession>A0A4R9BU70</accession>
<gene>
    <name evidence="2" type="ORF">E3T61_10060</name>
</gene>
<reference evidence="2 3" key="1">
    <citation type="submission" date="2019-03" db="EMBL/GenBank/DDBJ databases">
        <title>Genomics of glacier-inhabiting Cryobacterium strains.</title>
        <authorList>
            <person name="Liu Q."/>
            <person name="Xin Y.-H."/>
        </authorList>
    </citation>
    <scope>NUCLEOTIDE SEQUENCE [LARGE SCALE GENOMIC DNA]</scope>
    <source>
        <strain evidence="2 3">Sr59</strain>
    </source>
</reference>
<dbReference type="PROSITE" id="PS51257">
    <property type="entry name" value="PROKAR_LIPOPROTEIN"/>
    <property type="match status" value="1"/>
</dbReference>
<dbReference type="AlphaFoldDB" id="A0A4R9BU70"/>
<name>A0A4R9BU70_9MICO</name>